<dbReference type="SUPFAM" id="SSF57997">
    <property type="entry name" value="Tropomyosin"/>
    <property type="match status" value="1"/>
</dbReference>
<protein>
    <submittedName>
        <fullName evidence="4">Chromosome segregation protein SMC</fullName>
    </submittedName>
</protein>
<dbReference type="InterPro" id="IPR003395">
    <property type="entry name" value="RecF/RecN/SMC_N"/>
</dbReference>
<feature type="non-terminal residue" evidence="4">
    <location>
        <position position="505"/>
    </location>
</feature>
<organism evidence="4 5">
    <name type="scientific">Pseudomonas floridensis</name>
    <dbReference type="NCBI Taxonomy" id="1958950"/>
    <lineage>
        <taxon>Bacteria</taxon>
        <taxon>Pseudomonadati</taxon>
        <taxon>Pseudomonadota</taxon>
        <taxon>Gammaproteobacteria</taxon>
        <taxon>Pseudomonadales</taxon>
        <taxon>Pseudomonadaceae</taxon>
        <taxon>Pseudomonas</taxon>
    </lineage>
</organism>
<name>A0A1X0MY65_9PSED</name>
<dbReference type="PANTHER" id="PTHR43977">
    <property type="entry name" value="STRUCTURAL MAINTENANCE OF CHROMOSOMES PROTEIN 3"/>
    <property type="match status" value="1"/>
</dbReference>
<dbReference type="RefSeq" id="WP_083186344.1">
    <property type="nucleotide sequence ID" value="NZ_MUIO01000159.1"/>
</dbReference>
<feature type="coiled-coil region" evidence="1">
    <location>
        <begin position="363"/>
        <end position="425"/>
    </location>
</feature>
<dbReference type="Gene3D" id="3.40.50.300">
    <property type="entry name" value="P-loop containing nucleotide triphosphate hydrolases"/>
    <property type="match status" value="1"/>
</dbReference>
<feature type="coiled-coil region" evidence="1">
    <location>
        <begin position="466"/>
        <end position="500"/>
    </location>
</feature>
<dbReference type="EMBL" id="MUIO01000159">
    <property type="protein sequence ID" value="ORC53511.1"/>
    <property type="molecule type" value="Genomic_DNA"/>
</dbReference>
<proteinExistence type="predicted"/>
<dbReference type="OrthoDB" id="9808768at2"/>
<dbReference type="InterPro" id="IPR011890">
    <property type="entry name" value="SMC_prok"/>
</dbReference>
<gene>
    <name evidence="4" type="ORF">BZK31_27455</name>
</gene>
<dbReference type="SUPFAM" id="SSF52540">
    <property type="entry name" value="P-loop containing nucleoside triphosphate hydrolases"/>
    <property type="match status" value="1"/>
</dbReference>
<keyword evidence="5" id="KW-1185">Reference proteome</keyword>
<dbReference type="GO" id="GO:0030261">
    <property type="term" value="P:chromosome condensation"/>
    <property type="evidence" value="ECO:0007669"/>
    <property type="project" value="InterPro"/>
</dbReference>
<dbReference type="InterPro" id="IPR027417">
    <property type="entry name" value="P-loop_NTPase"/>
</dbReference>
<feature type="coiled-coil region" evidence="1">
    <location>
        <begin position="170"/>
        <end position="238"/>
    </location>
</feature>
<dbReference type="Proteomes" id="UP000192815">
    <property type="component" value="Unassembled WGS sequence"/>
</dbReference>
<evidence type="ECO:0000313" key="5">
    <source>
        <dbReference type="Proteomes" id="UP000192815"/>
    </source>
</evidence>
<evidence type="ECO:0000313" key="4">
    <source>
        <dbReference type="EMBL" id="ORC53511.1"/>
    </source>
</evidence>
<dbReference type="STRING" id="1958950.BZK31_27455"/>
<dbReference type="CDD" id="cd03278">
    <property type="entry name" value="ABC_SMC_barmotin"/>
    <property type="match status" value="1"/>
</dbReference>
<evidence type="ECO:0000256" key="2">
    <source>
        <dbReference type="SAM" id="MobiDB-lite"/>
    </source>
</evidence>
<keyword evidence="1" id="KW-0175">Coiled coil</keyword>
<reference evidence="5" key="1">
    <citation type="submission" date="2017-02" db="EMBL/GenBank/DDBJ databases">
        <title>Pseudomonas floridae sp. nov., a novel pathogenic bacterial species isolated from tomato.</title>
        <authorList>
            <person name="Timilsina S."/>
            <person name="Vallad G.E."/>
            <person name="Jones J.B."/>
        </authorList>
    </citation>
    <scope>NUCLEOTIDE SEQUENCE [LARGE SCALE GENOMIC DNA]</scope>
    <source>
        <strain evidence="5">GEV388</strain>
    </source>
</reference>
<dbReference type="AlphaFoldDB" id="A0A1X0MY65"/>
<comment type="caution">
    <text evidence="4">The sequence shown here is derived from an EMBL/GenBank/DDBJ whole genome shotgun (WGS) entry which is preliminary data.</text>
</comment>
<feature type="region of interest" description="Disordered" evidence="2">
    <location>
        <begin position="320"/>
        <end position="340"/>
    </location>
</feature>
<evidence type="ECO:0000259" key="3">
    <source>
        <dbReference type="Pfam" id="PF02463"/>
    </source>
</evidence>
<evidence type="ECO:0000256" key="1">
    <source>
        <dbReference type="SAM" id="Coils"/>
    </source>
</evidence>
<sequence>MRLKCIKLAGFKSFVDPTTVNFPSNMAAVVGPNGCGKSNIIDAVRWVMGESSAKNLRGESMTDVIFNGSTSRKPVSQASIELVFDNSDGTLVGEYAAYAEISIRRKVTRDSQNSYYLNGTKCRRRDITDIFLGTGLGPRSYSIIEQGMISKLIEAKPEDLRNFIEEAAGISKYKERRRETENRIRRTHENLARLTDLREELERQLERLHRQAQAAEKYQEYKTEERQLKAQLSALRWQALNEQVGQREAVIGGQEVGFEALVADQRSADASIERLRDGHHELSERFNLVQGRFYSVGGDIARVEQSIQHGQQRLRQLQDDLREAERARQETESHLGHDTTLLATLSEELEMLEPEQEMTSAAAEESAIALEDAEAAMHAWQEKWDVFNQQSAEPQRQAQVQQSRIQQLEQSMERLAERQRRLGEERQLLAADPEDAAILELSEDLATRDMTLEELHMGEEQSVGRIEQLREALQRAGQDQQQAQGELQRLNGRLASLEALQQAAL</sequence>
<dbReference type="GO" id="GO:0007062">
    <property type="term" value="P:sister chromatid cohesion"/>
    <property type="evidence" value="ECO:0007669"/>
    <property type="project" value="InterPro"/>
</dbReference>
<accession>A0A1X0MY65</accession>
<dbReference type="Pfam" id="PF02463">
    <property type="entry name" value="SMC_N"/>
    <property type="match status" value="1"/>
</dbReference>
<feature type="compositionally biased region" description="Basic and acidic residues" evidence="2">
    <location>
        <begin position="320"/>
        <end position="337"/>
    </location>
</feature>
<feature type="domain" description="RecF/RecN/SMC N-terminal" evidence="3">
    <location>
        <begin position="3"/>
        <end position="139"/>
    </location>
</feature>
<dbReference type="NCBIfam" id="TIGR02168">
    <property type="entry name" value="SMC_prok_B"/>
    <property type="match status" value="1"/>
</dbReference>